<evidence type="ECO:0008006" key="6">
    <source>
        <dbReference type="Google" id="ProtNLM"/>
    </source>
</evidence>
<feature type="transmembrane region" description="Helical" evidence="1">
    <location>
        <begin position="74"/>
        <end position="98"/>
    </location>
</feature>
<proteinExistence type="predicted"/>
<dbReference type="EMBL" id="FQUA01000002">
    <property type="protein sequence ID" value="SHE43557.1"/>
    <property type="molecule type" value="Genomic_DNA"/>
</dbReference>
<keyword evidence="1" id="KW-0812">Transmembrane</keyword>
<protein>
    <recommendedName>
        <fullName evidence="6">Double zinc ribbon</fullName>
    </recommendedName>
</protein>
<reference evidence="2 4" key="1">
    <citation type="journal article" date="2016" name="Genome Announc.">
        <title>Complete Genome Sequence of the Amino Acid-Fermenting Clostridium propionicum X2 (DSM 1682).</title>
        <authorList>
            <person name="Poehlein A."/>
            <person name="Schlien K."/>
            <person name="Chowdhury N.P."/>
            <person name="Gottschalk G."/>
            <person name="Buckel W."/>
            <person name="Daniel R."/>
        </authorList>
    </citation>
    <scope>NUCLEOTIDE SEQUENCE [LARGE SCALE GENOMIC DNA]</scope>
    <source>
        <strain evidence="2 4">X2</strain>
    </source>
</reference>
<sequence>MGLFGSPDLYPYDQIEKKCVACGKMGTGKFCSECGVPYKRHAKYFSTAATIVITMSIVIFSLCFIAGGTNLASLFLSAMIAASVCFFGNLINMILCFFKKRRNRLYLIHALLSLAILFIAFLLYGLICIN</sequence>
<keyword evidence="1" id="KW-0472">Membrane</keyword>
<dbReference type="Proteomes" id="UP000184204">
    <property type="component" value="Unassembled WGS sequence"/>
</dbReference>
<evidence type="ECO:0000256" key="1">
    <source>
        <dbReference type="SAM" id="Phobius"/>
    </source>
</evidence>
<feature type="transmembrane region" description="Helical" evidence="1">
    <location>
        <begin position="48"/>
        <end position="68"/>
    </location>
</feature>
<evidence type="ECO:0000313" key="5">
    <source>
        <dbReference type="Proteomes" id="UP000184204"/>
    </source>
</evidence>
<keyword evidence="1" id="KW-1133">Transmembrane helix</keyword>
<evidence type="ECO:0000313" key="2">
    <source>
        <dbReference type="EMBL" id="AMJ40383.1"/>
    </source>
</evidence>
<evidence type="ECO:0000313" key="3">
    <source>
        <dbReference type="EMBL" id="SHE43557.1"/>
    </source>
</evidence>
<name>A0A0X8VAI3_ANAPI</name>
<gene>
    <name evidence="2" type="ORF">CPRO_07820</name>
    <name evidence="3" type="ORF">SAMN02745151_00698</name>
</gene>
<evidence type="ECO:0000313" key="4">
    <source>
        <dbReference type="Proteomes" id="UP000068026"/>
    </source>
</evidence>
<feature type="transmembrane region" description="Helical" evidence="1">
    <location>
        <begin position="105"/>
        <end position="127"/>
    </location>
</feature>
<dbReference type="AlphaFoldDB" id="A0A0X8VAI3"/>
<organism evidence="3 5">
    <name type="scientific">Anaerotignum propionicum DSM 1682</name>
    <dbReference type="NCBI Taxonomy" id="991789"/>
    <lineage>
        <taxon>Bacteria</taxon>
        <taxon>Bacillati</taxon>
        <taxon>Bacillota</taxon>
        <taxon>Clostridia</taxon>
        <taxon>Lachnospirales</taxon>
        <taxon>Anaerotignaceae</taxon>
        <taxon>Anaerotignum</taxon>
    </lineage>
</organism>
<reference evidence="5" key="3">
    <citation type="submission" date="2016-11" db="EMBL/GenBank/DDBJ databases">
        <authorList>
            <person name="Jaros S."/>
            <person name="Januszkiewicz K."/>
            <person name="Wedrychowicz H."/>
        </authorList>
    </citation>
    <scope>NUCLEOTIDE SEQUENCE [LARGE SCALE GENOMIC DNA]</scope>
    <source>
        <strain evidence="5">DSM 1682</strain>
    </source>
</reference>
<dbReference type="EMBL" id="CP014223">
    <property type="protein sequence ID" value="AMJ40383.1"/>
    <property type="molecule type" value="Genomic_DNA"/>
</dbReference>
<dbReference type="Proteomes" id="UP000068026">
    <property type="component" value="Chromosome"/>
</dbReference>
<keyword evidence="4" id="KW-1185">Reference proteome</keyword>
<reference evidence="3" key="4">
    <citation type="submission" date="2016-11" db="EMBL/GenBank/DDBJ databases">
        <authorList>
            <person name="Varghese N."/>
            <person name="Submissions S."/>
        </authorList>
    </citation>
    <scope>NUCLEOTIDE SEQUENCE</scope>
    <source>
        <strain evidence="3">DSM 1682</strain>
    </source>
</reference>
<dbReference type="KEGG" id="cpro:CPRO_07820"/>
<dbReference type="RefSeq" id="WP_066048022.1">
    <property type="nucleotide sequence ID" value="NZ_CP014223.1"/>
</dbReference>
<accession>A0A0X8VAI3</accession>
<reference evidence="4" key="2">
    <citation type="submission" date="2016-01" db="EMBL/GenBank/DDBJ databases">
        <authorList>
            <person name="Poehlein A."/>
            <person name="Schlien K."/>
            <person name="Gottschalk G."/>
            <person name="Buckel W."/>
            <person name="Daniel R."/>
        </authorList>
    </citation>
    <scope>NUCLEOTIDE SEQUENCE [LARGE SCALE GENOMIC DNA]</scope>
    <source>
        <strain evidence="4">X2</strain>
    </source>
</reference>